<dbReference type="CDD" id="cd17393">
    <property type="entry name" value="MFS_MosC_like"/>
    <property type="match status" value="1"/>
</dbReference>
<feature type="domain" description="Major facilitator superfamily (MFS) profile" evidence="6">
    <location>
        <begin position="201"/>
        <end position="374"/>
    </location>
</feature>
<dbReference type="InterPro" id="IPR051788">
    <property type="entry name" value="MFS_Transporter"/>
</dbReference>
<organism evidence="7 8">
    <name type="scientific">Glaciimonas soli</name>
    <dbReference type="NCBI Taxonomy" id="2590999"/>
    <lineage>
        <taxon>Bacteria</taxon>
        <taxon>Pseudomonadati</taxon>
        <taxon>Pseudomonadota</taxon>
        <taxon>Betaproteobacteria</taxon>
        <taxon>Burkholderiales</taxon>
        <taxon>Oxalobacteraceae</taxon>
        <taxon>Glaciimonas</taxon>
    </lineage>
</organism>
<evidence type="ECO:0000256" key="5">
    <source>
        <dbReference type="SAM" id="Phobius"/>
    </source>
</evidence>
<sequence length="374" mass="38999">MAIKRLQSIALPFFFILLGIVYATWASRIPAIRDALQLDPASLSLALLCAGLGATLSFPLAAWLVAHYGPRHSVLLVGVFLLLTLPCLALAPRLHLLMAAMIFLGTFSGCFNVAMNALATHEERAAGRSIMSMMHAWYCLGTLSGALIGSALAGLGMQTWLHFGMLSLLLLLPLVLCYQALPNDRPEKISGNKHFAVPHGPLIALGLIGFCGAIVEGAIADWSGIYLKDNHHASDGIAPLAFAAFAAMMLITRVIGDRLKERFGARKIVAAGALTAGLGMLIALIASAIPLTIIGFALTGVGVATLFPFVFSAAGKHGPTALAAVATLSYAGTLVGPPAIGFLAHGFGLHLALVLVGVLCLAVALAASRAKWLE</sequence>
<keyword evidence="4 5" id="KW-0472">Membrane</keyword>
<evidence type="ECO:0000313" key="7">
    <source>
        <dbReference type="EMBL" id="MQR00885.1"/>
    </source>
</evidence>
<feature type="transmembrane region" description="Helical" evidence="5">
    <location>
        <begin position="42"/>
        <end position="66"/>
    </location>
</feature>
<proteinExistence type="predicted"/>
<dbReference type="GO" id="GO:0016020">
    <property type="term" value="C:membrane"/>
    <property type="evidence" value="ECO:0007669"/>
    <property type="project" value="UniProtKB-SubCell"/>
</dbReference>
<dbReference type="GO" id="GO:0022857">
    <property type="term" value="F:transmembrane transporter activity"/>
    <property type="evidence" value="ECO:0007669"/>
    <property type="project" value="InterPro"/>
</dbReference>
<dbReference type="PANTHER" id="PTHR23514:SF13">
    <property type="entry name" value="INNER MEMBRANE PROTEIN YBJJ"/>
    <property type="match status" value="1"/>
</dbReference>
<comment type="subcellular location">
    <subcellularLocation>
        <location evidence="1">Membrane</location>
        <topology evidence="1">Multi-pass membrane protein</topology>
    </subcellularLocation>
</comment>
<feature type="transmembrane region" description="Helical" evidence="5">
    <location>
        <begin position="161"/>
        <end position="181"/>
    </location>
</feature>
<feature type="transmembrane region" description="Helical" evidence="5">
    <location>
        <begin position="321"/>
        <end position="341"/>
    </location>
</feature>
<keyword evidence="8" id="KW-1185">Reference proteome</keyword>
<name>A0A843YN43_9BURK</name>
<dbReference type="Proteomes" id="UP000451565">
    <property type="component" value="Unassembled WGS sequence"/>
</dbReference>
<protein>
    <submittedName>
        <fullName evidence="7">MFS transporter</fullName>
    </submittedName>
</protein>
<evidence type="ECO:0000259" key="6">
    <source>
        <dbReference type="PROSITE" id="PS50850"/>
    </source>
</evidence>
<feature type="transmembrane region" description="Helical" evidence="5">
    <location>
        <begin position="73"/>
        <end position="91"/>
    </location>
</feature>
<evidence type="ECO:0000256" key="4">
    <source>
        <dbReference type="ARBA" id="ARBA00023136"/>
    </source>
</evidence>
<dbReference type="Gene3D" id="1.20.1250.20">
    <property type="entry name" value="MFS general substrate transporter like domains"/>
    <property type="match status" value="2"/>
</dbReference>
<feature type="transmembrane region" description="Helical" evidence="5">
    <location>
        <begin position="97"/>
        <end position="115"/>
    </location>
</feature>
<keyword evidence="3 5" id="KW-1133">Transmembrane helix</keyword>
<accession>A0A843YN43</accession>
<dbReference type="InterPro" id="IPR020846">
    <property type="entry name" value="MFS_dom"/>
</dbReference>
<dbReference type="EMBL" id="WINI01000004">
    <property type="protein sequence ID" value="MQR00885.1"/>
    <property type="molecule type" value="Genomic_DNA"/>
</dbReference>
<evidence type="ECO:0000256" key="3">
    <source>
        <dbReference type="ARBA" id="ARBA00022989"/>
    </source>
</evidence>
<feature type="transmembrane region" description="Helical" evidence="5">
    <location>
        <begin position="136"/>
        <end position="155"/>
    </location>
</feature>
<gene>
    <name evidence="7" type="ORF">GEV47_09330</name>
</gene>
<comment type="caution">
    <text evidence="7">The sequence shown here is derived from an EMBL/GenBank/DDBJ whole genome shotgun (WGS) entry which is preliminary data.</text>
</comment>
<feature type="transmembrane region" description="Helical" evidence="5">
    <location>
        <begin position="202"/>
        <end position="225"/>
    </location>
</feature>
<feature type="transmembrane region" description="Helical" evidence="5">
    <location>
        <begin position="268"/>
        <end position="287"/>
    </location>
</feature>
<dbReference type="Pfam" id="PF07690">
    <property type="entry name" value="MFS_1"/>
    <property type="match status" value="2"/>
</dbReference>
<keyword evidence="2 5" id="KW-0812">Transmembrane</keyword>
<feature type="transmembrane region" description="Helical" evidence="5">
    <location>
        <begin position="347"/>
        <end position="367"/>
    </location>
</feature>
<dbReference type="AlphaFoldDB" id="A0A843YN43"/>
<feature type="transmembrane region" description="Helical" evidence="5">
    <location>
        <begin position="237"/>
        <end position="256"/>
    </location>
</feature>
<feature type="transmembrane region" description="Helical" evidence="5">
    <location>
        <begin position="293"/>
        <end position="314"/>
    </location>
</feature>
<reference evidence="7 8" key="1">
    <citation type="submission" date="2019-10" db="EMBL/GenBank/DDBJ databases">
        <title>Glaciimonas soli sp. nov., a psychrophilic bacterium isolated from the forest soil of a high elevation mountain in Taiwan.</title>
        <authorList>
            <person name="Wang L.-T."/>
            <person name="Shieh W.Y."/>
        </authorList>
    </citation>
    <scope>NUCLEOTIDE SEQUENCE [LARGE SCALE GENOMIC DNA]</scope>
    <source>
        <strain evidence="7 8">GS1</strain>
    </source>
</reference>
<dbReference type="InterPro" id="IPR011701">
    <property type="entry name" value="MFS"/>
</dbReference>
<dbReference type="SUPFAM" id="SSF103473">
    <property type="entry name" value="MFS general substrate transporter"/>
    <property type="match status" value="1"/>
</dbReference>
<evidence type="ECO:0000313" key="8">
    <source>
        <dbReference type="Proteomes" id="UP000451565"/>
    </source>
</evidence>
<evidence type="ECO:0000256" key="2">
    <source>
        <dbReference type="ARBA" id="ARBA00022692"/>
    </source>
</evidence>
<evidence type="ECO:0000256" key="1">
    <source>
        <dbReference type="ARBA" id="ARBA00004141"/>
    </source>
</evidence>
<dbReference type="PROSITE" id="PS50850">
    <property type="entry name" value="MFS"/>
    <property type="match status" value="1"/>
</dbReference>
<dbReference type="InterPro" id="IPR036259">
    <property type="entry name" value="MFS_trans_sf"/>
</dbReference>
<dbReference type="PANTHER" id="PTHR23514">
    <property type="entry name" value="BYPASS OF STOP CODON PROTEIN 6"/>
    <property type="match status" value="1"/>
</dbReference>